<comment type="caution">
    <text evidence="2">The sequence shown here is derived from an EMBL/GenBank/DDBJ whole genome shotgun (WGS) entry which is preliminary data.</text>
</comment>
<accession>A0ABV9P352</accession>
<evidence type="ECO:0000313" key="3">
    <source>
        <dbReference type="Proteomes" id="UP001595885"/>
    </source>
</evidence>
<sequence>MYKSIFIFIISLLFISCNDETTQEDNEKIIAKNKQTFNLLSSIWDLKVPTLSPTAENEVSNWNEWQQFVIEINQKPKSNLTAFQLKTKNISSKIDSLQLNIPSQFNIPQVKSRIAALDTKIKMLDSFIHLTDVPQNKIKELIPEINEEMKSLVGQWEEIIIKKRIPKEVGEEYMIQALDTTRNASPELMMEKIRKQDSIDNQQFKDENKSPQRKKLLKTE</sequence>
<dbReference type="RefSeq" id="WP_379737560.1">
    <property type="nucleotide sequence ID" value="NZ_JBHSGW010000001.1"/>
</dbReference>
<protein>
    <submittedName>
        <fullName evidence="2">Uncharacterized protein</fullName>
    </submittedName>
</protein>
<keyword evidence="3" id="KW-1185">Reference proteome</keyword>
<dbReference type="Proteomes" id="UP001595885">
    <property type="component" value="Unassembled WGS sequence"/>
</dbReference>
<feature type="compositionally biased region" description="Basic and acidic residues" evidence="1">
    <location>
        <begin position="196"/>
        <end position="210"/>
    </location>
</feature>
<reference evidence="3" key="1">
    <citation type="journal article" date="2019" name="Int. J. Syst. Evol. Microbiol.">
        <title>The Global Catalogue of Microorganisms (GCM) 10K type strain sequencing project: providing services to taxonomists for standard genome sequencing and annotation.</title>
        <authorList>
            <consortium name="The Broad Institute Genomics Platform"/>
            <consortium name="The Broad Institute Genome Sequencing Center for Infectious Disease"/>
            <person name="Wu L."/>
            <person name="Ma J."/>
        </authorList>
    </citation>
    <scope>NUCLEOTIDE SEQUENCE [LARGE SCALE GENOMIC DNA]</scope>
    <source>
        <strain evidence="3">CCUG 50349</strain>
    </source>
</reference>
<dbReference type="EMBL" id="JBHSGW010000001">
    <property type="protein sequence ID" value="MFC4738562.1"/>
    <property type="molecule type" value="Genomic_DNA"/>
</dbReference>
<organism evidence="2 3">
    <name type="scientific">Flavobacterium ponti</name>
    <dbReference type="NCBI Taxonomy" id="665133"/>
    <lineage>
        <taxon>Bacteria</taxon>
        <taxon>Pseudomonadati</taxon>
        <taxon>Bacteroidota</taxon>
        <taxon>Flavobacteriia</taxon>
        <taxon>Flavobacteriales</taxon>
        <taxon>Flavobacteriaceae</taxon>
        <taxon>Flavobacterium</taxon>
    </lineage>
</organism>
<proteinExistence type="predicted"/>
<feature type="compositionally biased region" description="Basic residues" evidence="1">
    <location>
        <begin position="211"/>
        <end position="220"/>
    </location>
</feature>
<feature type="region of interest" description="Disordered" evidence="1">
    <location>
        <begin position="196"/>
        <end position="220"/>
    </location>
</feature>
<evidence type="ECO:0000256" key="1">
    <source>
        <dbReference type="SAM" id="MobiDB-lite"/>
    </source>
</evidence>
<name>A0ABV9P352_9FLAO</name>
<dbReference type="PROSITE" id="PS51257">
    <property type="entry name" value="PROKAR_LIPOPROTEIN"/>
    <property type="match status" value="1"/>
</dbReference>
<evidence type="ECO:0000313" key="2">
    <source>
        <dbReference type="EMBL" id="MFC4738562.1"/>
    </source>
</evidence>
<gene>
    <name evidence="2" type="ORF">ACFO3U_00990</name>
</gene>